<keyword evidence="7" id="KW-1185">Reference proteome</keyword>
<evidence type="ECO:0000256" key="4">
    <source>
        <dbReference type="ARBA" id="ARBA00023136"/>
    </source>
</evidence>
<feature type="transmembrane region" description="Helical" evidence="5">
    <location>
        <begin position="402"/>
        <end position="419"/>
    </location>
</feature>
<evidence type="ECO:0000313" key="7">
    <source>
        <dbReference type="Proteomes" id="UP000198833"/>
    </source>
</evidence>
<feature type="transmembrane region" description="Helical" evidence="5">
    <location>
        <begin position="12"/>
        <end position="34"/>
    </location>
</feature>
<dbReference type="EMBL" id="FOEN01000007">
    <property type="protein sequence ID" value="SEQ28079.1"/>
    <property type="molecule type" value="Genomic_DNA"/>
</dbReference>
<proteinExistence type="predicted"/>
<feature type="transmembrane region" description="Helical" evidence="5">
    <location>
        <begin position="376"/>
        <end position="395"/>
    </location>
</feature>
<dbReference type="GO" id="GO:0022857">
    <property type="term" value="F:transmembrane transporter activity"/>
    <property type="evidence" value="ECO:0007669"/>
    <property type="project" value="TreeGrafter"/>
</dbReference>
<dbReference type="OrthoDB" id="84615at2"/>
<dbReference type="Proteomes" id="UP000198833">
    <property type="component" value="Unassembled WGS sequence"/>
</dbReference>
<sequence length="492" mass="54550">MSLNQNKLYYSFSQKIVMVVSLCLLLNSFLIQVYDWQWLNFTTDQFSLICIFIGSLLLWLFVALDWPSLLTLLALSFIGDYNLAKIASLSFGNSTFVFLFLTFIVTAALNQTSCLSRLTAWALNQAWVQAQPRRFIRVMLLVFLALAMIFSPSVLFMFVFPIYEELCQQFNWQKGETSAAYLLFAVYATLAIGTAMTPINHVFAITAMGIYQSASGQGISNFQYMQIGIPTGLLIYAVLLLSLRYVFPLKIDKMHISDIKSIQVTGKLTLREKIVGALFLLMVALWILPELMSGLWPAFSLIIKNAGIVFSPLLVAILMAMIVIDGEPLLNIPQTMSKGVHWPSLLLVAATLCLGSIIASPELGLVDLINQTFSTWFQGLPVLLFILLFVVWAGLQTNLSSNLVTVSMVTTVAVSLIGSSAMQDIHLNVLACLIGLMASLAWMTPPAMPYVAISIGSGWIHSRQSLTLGLWLLFWSILIVSFIAYPLGMVLI</sequence>
<evidence type="ECO:0000256" key="2">
    <source>
        <dbReference type="ARBA" id="ARBA00022692"/>
    </source>
</evidence>
<protein>
    <submittedName>
        <fullName evidence="6">Solute carrier family 13 (Sodium-dependent dicarboxylate transporter), member 2/3/5</fullName>
    </submittedName>
</protein>
<dbReference type="GO" id="GO:0005886">
    <property type="term" value="C:plasma membrane"/>
    <property type="evidence" value="ECO:0007669"/>
    <property type="project" value="TreeGrafter"/>
</dbReference>
<keyword evidence="3 5" id="KW-1133">Transmembrane helix</keyword>
<name>A0A1H9EQY9_9LACT</name>
<reference evidence="6 7" key="1">
    <citation type="submission" date="2016-10" db="EMBL/GenBank/DDBJ databases">
        <authorList>
            <person name="de Groot N.N."/>
        </authorList>
    </citation>
    <scope>NUCLEOTIDE SEQUENCE [LARGE SCALE GENOMIC DNA]</scope>
    <source>
        <strain evidence="6 7">DSM 15695</strain>
    </source>
</reference>
<accession>A0A1H9EQY9</accession>
<dbReference type="PANTHER" id="PTHR10283">
    <property type="entry name" value="SOLUTE CARRIER FAMILY 13 MEMBER"/>
    <property type="match status" value="1"/>
</dbReference>
<feature type="transmembrane region" description="Helical" evidence="5">
    <location>
        <begin position="268"/>
        <end position="289"/>
    </location>
</feature>
<dbReference type="AlphaFoldDB" id="A0A1H9EQY9"/>
<dbReference type="STRING" id="89093.SAMN04488558_107112"/>
<feature type="transmembrane region" description="Helical" evidence="5">
    <location>
        <begin position="345"/>
        <end position="364"/>
    </location>
</feature>
<feature type="transmembrane region" description="Helical" evidence="5">
    <location>
        <begin position="135"/>
        <end position="160"/>
    </location>
</feature>
<comment type="subcellular location">
    <subcellularLocation>
        <location evidence="1">Membrane</location>
        <topology evidence="1">Multi-pass membrane protein</topology>
    </subcellularLocation>
</comment>
<feature type="transmembrane region" description="Helical" evidence="5">
    <location>
        <begin position="224"/>
        <end position="247"/>
    </location>
</feature>
<feature type="transmembrane region" description="Helical" evidence="5">
    <location>
        <begin position="46"/>
        <end position="75"/>
    </location>
</feature>
<feature type="transmembrane region" description="Helical" evidence="5">
    <location>
        <begin position="425"/>
        <end position="444"/>
    </location>
</feature>
<evidence type="ECO:0000313" key="6">
    <source>
        <dbReference type="EMBL" id="SEQ28079.1"/>
    </source>
</evidence>
<evidence type="ECO:0000256" key="5">
    <source>
        <dbReference type="SAM" id="Phobius"/>
    </source>
</evidence>
<gene>
    <name evidence="6" type="ORF">SAMN04488558_107112</name>
</gene>
<feature type="transmembrane region" description="Helical" evidence="5">
    <location>
        <begin position="181"/>
        <end position="204"/>
    </location>
</feature>
<keyword evidence="4 5" id="KW-0472">Membrane</keyword>
<keyword evidence="2 5" id="KW-0812">Transmembrane</keyword>
<feature type="transmembrane region" description="Helical" evidence="5">
    <location>
        <begin position="301"/>
        <end position="324"/>
    </location>
</feature>
<dbReference type="RefSeq" id="WP_092572104.1">
    <property type="nucleotide sequence ID" value="NZ_CP149446.1"/>
</dbReference>
<feature type="transmembrane region" description="Helical" evidence="5">
    <location>
        <begin position="465"/>
        <end position="487"/>
    </location>
</feature>
<feature type="transmembrane region" description="Helical" evidence="5">
    <location>
        <begin position="87"/>
        <end position="109"/>
    </location>
</feature>
<evidence type="ECO:0000256" key="1">
    <source>
        <dbReference type="ARBA" id="ARBA00004141"/>
    </source>
</evidence>
<evidence type="ECO:0000256" key="3">
    <source>
        <dbReference type="ARBA" id="ARBA00022989"/>
    </source>
</evidence>
<organism evidence="6 7">
    <name type="scientific">Ignavigranum ruoffiae</name>
    <dbReference type="NCBI Taxonomy" id="89093"/>
    <lineage>
        <taxon>Bacteria</taxon>
        <taxon>Bacillati</taxon>
        <taxon>Bacillota</taxon>
        <taxon>Bacilli</taxon>
        <taxon>Lactobacillales</taxon>
        <taxon>Aerococcaceae</taxon>
        <taxon>Ignavigranum</taxon>
    </lineage>
</organism>